<comment type="subcellular location">
    <subcellularLocation>
        <location evidence="1">Host cytoplasm</location>
    </subcellularLocation>
</comment>
<dbReference type="Proteomes" id="UP000146149">
    <property type="component" value="Segment"/>
</dbReference>
<keyword evidence="5" id="KW-0862">Zinc</keyword>
<feature type="compositionally biased region" description="Basic and acidic residues" evidence="7">
    <location>
        <begin position="229"/>
        <end position="246"/>
    </location>
</feature>
<dbReference type="EMBL" id="KJ668231">
    <property type="protein sequence ID" value="AID52761.1"/>
    <property type="molecule type" value="Genomic_DNA"/>
</dbReference>
<evidence type="ECO:0000256" key="5">
    <source>
        <dbReference type="ARBA" id="ARBA00022833"/>
    </source>
</evidence>
<proteinExistence type="inferred from homology"/>
<feature type="compositionally biased region" description="Polar residues" evidence="7">
    <location>
        <begin position="60"/>
        <end position="76"/>
    </location>
</feature>
<name>A0A068EPB1_9ALPH</name>
<protein>
    <submittedName>
        <fullName evidence="8">Multifunctional expression regulator</fullName>
    </submittedName>
</protein>
<keyword evidence="6" id="KW-0694">RNA-binding</keyword>
<reference evidence="8 9" key="1">
    <citation type="journal article" date="2014" name="Virus Res.">
        <title>Molecular characterization of the complete genome of falconid herpesvirus strain S-18.</title>
        <authorList>
            <person name="Spatz S.J."/>
            <person name="Volkening J.D."/>
            <person name="Ross T.A."/>
        </authorList>
    </citation>
    <scope>NUCLEOTIDE SEQUENCE [LARGE SCALE GENOMIC DNA]</scope>
    <source>
        <strain evidence="8">S-18</strain>
    </source>
</reference>
<evidence type="ECO:0000256" key="4">
    <source>
        <dbReference type="ARBA" id="ARBA00022771"/>
    </source>
</evidence>
<evidence type="ECO:0000256" key="3">
    <source>
        <dbReference type="ARBA" id="ARBA00022723"/>
    </source>
</evidence>
<accession>A0A068EPB1</accession>
<dbReference type="RefSeq" id="YP_009046555.1">
    <property type="nucleotide sequence ID" value="NC_024450.1"/>
</dbReference>
<gene>
    <name evidence="8" type="ORF">FaHV1S18_071</name>
</gene>
<dbReference type="OrthoDB" id="10210at10239"/>
<feature type="region of interest" description="Disordered" evidence="7">
    <location>
        <begin position="25"/>
        <end position="286"/>
    </location>
</feature>
<feature type="compositionally biased region" description="Basic and acidic residues" evidence="7">
    <location>
        <begin position="164"/>
        <end position="192"/>
    </location>
</feature>
<evidence type="ECO:0000256" key="7">
    <source>
        <dbReference type="SAM" id="MobiDB-lite"/>
    </source>
</evidence>
<evidence type="ECO:0000256" key="1">
    <source>
        <dbReference type="ARBA" id="ARBA00004192"/>
    </source>
</evidence>
<dbReference type="Pfam" id="PF05459">
    <property type="entry name" value="Herpes_UL69"/>
    <property type="match status" value="1"/>
</dbReference>
<dbReference type="GO" id="GO:0006355">
    <property type="term" value="P:regulation of DNA-templated transcription"/>
    <property type="evidence" value="ECO:0007669"/>
    <property type="project" value="InterPro"/>
</dbReference>
<evidence type="ECO:0000256" key="6">
    <source>
        <dbReference type="ARBA" id="ARBA00022884"/>
    </source>
</evidence>
<dbReference type="InterPro" id="IPR008648">
    <property type="entry name" value="ICP27-like"/>
</dbReference>
<evidence type="ECO:0000313" key="8">
    <source>
        <dbReference type="EMBL" id="AID52761.1"/>
    </source>
</evidence>
<dbReference type="GO" id="GO:0030430">
    <property type="term" value="C:host cell cytoplasm"/>
    <property type="evidence" value="ECO:0007669"/>
    <property type="project" value="UniProtKB-SubCell"/>
</dbReference>
<evidence type="ECO:0000256" key="2">
    <source>
        <dbReference type="ARBA" id="ARBA00008477"/>
    </source>
</evidence>
<organism evidence="8 9">
    <name type="scientific">Falconid herpesvirus 1</name>
    <dbReference type="NCBI Taxonomy" id="1510155"/>
    <lineage>
        <taxon>Viruses</taxon>
        <taxon>Duplodnaviria</taxon>
        <taxon>Heunggongvirae</taxon>
        <taxon>Peploviricota</taxon>
        <taxon>Herviviricetes</taxon>
        <taxon>Herpesvirales</taxon>
        <taxon>Orthoherpesviridae</taxon>
        <taxon>Alphaherpesvirinae</taxon>
        <taxon>Mardivirus</taxon>
        <taxon>Mardivirus columbidalpha1</taxon>
    </lineage>
</organism>
<dbReference type="GO" id="GO:0003723">
    <property type="term" value="F:RNA binding"/>
    <property type="evidence" value="ECO:0007669"/>
    <property type="project" value="UniProtKB-KW"/>
</dbReference>
<dbReference type="KEGG" id="vg:19738359"/>
<comment type="similarity">
    <text evidence="2">Belongs to the HHV-1 ICP27 protein family.</text>
</comment>
<evidence type="ECO:0000313" key="9">
    <source>
        <dbReference type="Proteomes" id="UP000146149"/>
    </source>
</evidence>
<keyword evidence="4" id="KW-0863">Zinc-finger</keyword>
<keyword evidence="3" id="KW-0479">Metal-binding</keyword>
<feature type="compositionally biased region" description="Basic and acidic residues" evidence="7">
    <location>
        <begin position="87"/>
        <end position="120"/>
    </location>
</feature>
<sequence>MSSEEMDKSPFMDDIMSLDYDSETATCTSDSYDDDDDLNKETFAPSLNSGCGDASIYDASPNSSSDTGDETTNSYPTVRRRYVQDGGPDHSRSTDKKPPLDGRGDKRSPEEIPRLEEAAPRKHRHSRGADGGRSPFTPLSDLYSSYATIIDSGGSVGRSRRRAAALEDHSQRYKERRSRCEYREPHHSRDASHSSGFDEAGPSHGGRSRSSRRCADGGRAHRSQRDRRQRPDREHDRDSGRQESLKRISFLHRHRQACLSDRPSRSSSLRRERRRDADERGASRHGFRTYTIAKREPTEDDGADMICPEVSREQIAKIVQRANQNLLDLAKDKGFRAHNDSPWAGVLTFACTSKVGVDSGRLTWEQLLTMGPELRHMFEVRPRAAVLAAGAREAVLRNENLVDTLAAADEALTWFKLHATLNLMLLPNDPILATTGAVLDNLRAKLNPVMTCRYLGERRSIEDLLRRSLPTDMVCPVSLTLIMLSRISKVARRNHCATPVSYIDPFNVISKYLPGGCMAGILSFLDVHMSLCSNPACRVYISCIITPMYNHGRYFYCNDMF</sequence>
<dbReference type="GeneID" id="19738359"/>
<dbReference type="GO" id="GO:0008270">
    <property type="term" value="F:zinc ion binding"/>
    <property type="evidence" value="ECO:0007669"/>
    <property type="project" value="UniProtKB-KW"/>
</dbReference>